<gene>
    <name evidence="2" type="ORF">M8445_17575</name>
</gene>
<evidence type="ECO:0000256" key="1">
    <source>
        <dbReference type="SAM" id="MobiDB-lite"/>
    </source>
</evidence>
<keyword evidence="2" id="KW-0614">Plasmid</keyword>
<geneLocation type="plasmid" evidence="2 3">
    <name>pDATS02</name>
</geneLocation>
<evidence type="ECO:0000313" key="3">
    <source>
        <dbReference type="Proteomes" id="UP001217044"/>
    </source>
</evidence>
<feature type="region of interest" description="Disordered" evidence="1">
    <location>
        <begin position="1"/>
        <end position="20"/>
    </location>
</feature>
<organism evidence="2 3">
    <name type="scientific">Deinococcus aquaticus</name>
    <dbReference type="NCBI Taxonomy" id="328692"/>
    <lineage>
        <taxon>Bacteria</taxon>
        <taxon>Thermotogati</taxon>
        <taxon>Deinococcota</taxon>
        <taxon>Deinococci</taxon>
        <taxon>Deinococcales</taxon>
        <taxon>Deinococcaceae</taxon>
        <taxon>Deinococcus</taxon>
    </lineage>
</organism>
<evidence type="ECO:0000313" key="2">
    <source>
        <dbReference type="EMBL" id="WDA60548.1"/>
    </source>
</evidence>
<dbReference type="RefSeq" id="WP_273991316.1">
    <property type="nucleotide sequence ID" value="NZ_BAABQT010000016.1"/>
</dbReference>
<keyword evidence="3" id="KW-1185">Reference proteome</keyword>
<accession>A0ABY7V836</accession>
<proteinExistence type="predicted"/>
<reference evidence="2 3" key="1">
    <citation type="submission" date="2022-12" db="EMBL/GenBank/DDBJ databases">
        <title>Genome Sequence of Deinococcus aquaticus Type Strain PB314.</title>
        <authorList>
            <person name="Albert C."/>
            <person name="Hill J."/>
            <person name="Boren L."/>
            <person name="Scholz-Ng S."/>
            <person name="Fatema N."/>
            <person name="Grosso R."/>
            <person name="Soboslay E."/>
            <person name="Tuohy J."/>
        </authorList>
    </citation>
    <scope>NUCLEOTIDE SEQUENCE [LARGE SCALE GENOMIC DNA]</scope>
    <source>
        <strain evidence="2 3">PB-314</strain>
        <plasmid evidence="2 3">pDATS02</plasmid>
    </source>
</reference>
<dbReference type="Proteomes" id="UP001217044">
    <property type="component" value="Plasmid pDATS02"/>
</dbReference>
<sequence length="227" mass="26392">MTASPTSRADAPVSRRHSPQENLRLIRQALALLAEQQAQLPSMKRDLRVSTVLATVRQINPDARMHRSIFTSNPEARRLLAAAQERDVKSELTPDFSTFNRWALPRSFTPRAINDRKEKYLSRDTQHKALAEYVVYLEEQEWYLVRRRQKFEATGWVSGAWPLDQVYPDDELVPSPGAQRRYWHYWSSPQESLARKAVRLEAIIAEHQSHLEALDFEILKNDMVSLE</sequence>
<dbReference type="EMBL" id="CP115167">
    <property type="protein sequence ID" value="WDA60548.1"/>
    <property type="molecule type" value="Genomic_DNA"/>
</dbReference>
<name>A0ABY7V836_9DEIO</name>
<protein>
    <submittedName>
        <fullName evidence="2">Uncharacterized protein</fullName>
    </submittedName>
</protein>